<evidence type="ECO:0000256" key="5">
    <source>
        <dbReference type="SAM" id="MobiDB-lite"/>
    </source>
</evidence>
<feature type="transmembrane region" description="Helical" evidence="6">
    <location>
        <begin position="200"/>
        <end position="222"/>
    </location>
</feature>
<feature type="transmembrane region" description="Helical" evidence="6">
    <location>
        <begin position="228"/>
        <end position="248"/>
    </location>
</feature>
<evidence type="ECO:0000313" key="8">
    <source>
        <dbReference type="EMBL" id="KAJ8600364.1"/>
    </source>
</evidence>
<dbReference type="PANTHER" id="PTHR12308">
    <property type="entry name" value="ANOCTAMIN"/>
    <property type="match status" value="1"/>
</dbReference>
<dbReference type="Proteomes" id="UP001230188">
    <property type="component" value="Unassembled WGS sequence"/>
</dbReference>
<accession>A0AAD7UAW5</accession>
<feature type="transmembrane region" description="Helical" evidence="6">
    <location>
        <begin position="308"/>
        <end position="331"/>
    </location>
</feature>
<reference evidence="8" key="1">
    <citation type="submission" date="2023-01" db="EMBL/GenBank/DDBJ databases">
        <title>Metagenome sequencing of chrysophaentin producing Chrysophaeum taylorii.</title>
        <authorList>
            <person name="Davison J."/>
            <person name="Bewley C."/>
        </authorList>
    </citation>
    <scope>NUCLEOTIDE SEQUENCE</scope>
    <source>
        <strain evidence="8">NIES-1699</strain>
    </source>
</reference>
<feature type="region of interest" description="Disordered" evidence="5">
    <location>
        <begin position="693"/>
        <end position="762"/>
    </location>
</feature>
<comment type="caution">
    <text evidence="8">The sequence shown here is derived from an EMBL/GenBank/DDBJ whole genome shotgun (WGS) entry which is preliminary data.</text>
</comment>
<feature type="compositionally biased region" description="Basic and acidic residues" evidence="5">
    <location>
        <begin position="697"/>
        <end position="707"/>
    </location>
</feature>
<feature type="transmembrane region" description="Helical" evidence="6">
    <location>
        <begin position="484"/>
        <end position="507"/>
    </location>
</feature>
<name>A0AAD7UAW5_9STRA</name>
<evidence type="ECO:0000313" key="9">
    <source>
        <dbReference type="Proteomes" id="UP001230188"/>
    </source>
</evidence>
<sequence>MMWQEEEESSQYDGCVQCAVKSSAIGHGGGECEVTAVARELDGLGFETCVSRTSVLFRAPDELILDTAEGIAFRLELEPESVEELGRRGVPEARVAPFQIENVAEGSYSPYEALHGRFSREAPRELYKWVLPPARLKLVKVALGPVIKKAFPLHDRSRRASLFARATKWRIDDGVLDEARAYLGEEIAMYLAFLAHLAKWLVPFAAFGVCFLGVLCLDGYRFDVRSPVVGPTSLAFPVTAALWAVLMVEHWKRRQAVLAFRWGTFNSKHEDVERDAFDGESRASPVDGRPEKYFPAAKRRRRKMMSTVVMAVAVSTVVGGVVLVLALHSVLDQSNRWRFLVLSTACNAIQIETVGFFYRKVALRTTELENHRFETDFHDSLVKKFAFFHLINYNASLVYIAFVQPRVEKNVGDCDDACRLHALALMNAALFASKTATNFARDALQPYARAALRERLARVSDDRSLDPVADRPVFQDFDVLATRYAFATLFVTAMPALPLLVCLANRLEFVVDISKMLYGQRRPWPTSAATIGAWQNVFQAITCVAVLTNGGIVFFVMRWNMAPHARVWAYLVFQYVVFSLMLALEIAVDDVPDAVALQLKRQAFVCSKLIDRNPDTTTATLKQREVLAQAQIAGKLREIVDQPADNDARQRIVTFYQRHNPAKLWDVDRLIHDYEVQGKTETDLLIDIQKKYAQKTTGDDDQTRASDARVPPPSDLRAPSVNSRTSVHVPWATAFPEPFHSSPSSGISSLSSSAGGRSRYVN</sequence>
<protein>
    <recommendedName>
        <fullName evidence="7">Anoctamin transmembrane domain-containing protein</fullName>
    </recommendedName>
</protein>
<dbReference type="GO" id="GO:0005254">
    <property type="term" value="F:chloride channel activity"/>
    <property type="evidence" value="ECO:0007669"/>
    <property type="project" value="TreeGrafter"/>
</dbReference>
<keyword evidence="3 6" id="KW-1133">Transmembrane helix</keyword>
<evidence type="ECO:0000256" key="6">
    <source>
        <dbReference type="SAM" id="Phobius"/>
    </source>
</evidence>
<keyword evidence="9" id="KW-1185">Reference proteome</keyword>
<feature type="transmembrane region" description="Helical" evidence="6">
    <location>
        <begin position="537"/>
        <end position="556"/>
    </location>
</feature>
<evidence type="ECO:0000256" key="2">
    <source>
        <dbReference type="ARBA" id="ARBA00022692"/>
    </source>
</evidence>
<dbReference type="PANTHER" id="PTHR12308:SF73">
    <property type="entry name" value="ANOCTAMIN"/>
    <property type="match status" value="1"/>
</dbReference>
<keyword evidence="4 6" id="KW-0472">Membrane</keyword>
<comment type="subcellular location">
    <subcellularLocation>
        <location evidence="1">Membrane</location>
        <topology evidence="1">Multi-pass membrane protein</topology>
    </subcellularLocation>
</comment>
<dbReference type="GO" id="GO:0016020">
    <property type="term" value="C:membrane"/>
    <property type="evidence" value="ECO:0007669"/>
    <property type="project" value="UniProtKB-SubCell"/>
</dbReference>
<organism evidence="8 9">
    <name type="scientific">Chrysophaeum taylorii</name>
    <dbReference type="NCBI Taxonomy" id="2483200"/>
    <lineage>
        <taxon>Eukaryota</taxon>
        <taxon>Sar</taxon>
        <taxon>Stramenopiles</taxon>
        <taxon>Ochrophyta</taxon>
        <taxon>Pelagophyceae</taxon>
        <taxon>Pelagomonadales</taxon>
        <taxon>Pelagomonadaceae</taxon>
        <taxon>Chrysophaeum</taxon>
    </lineage>
</organism>
<proteinExistence type="predicted"/>
<evidence type="ECO:0000256" key="3">
    <source>
        <dbReference type="ARBA" id="ARBA00022989"/>
    </source>
</evidence>
<feature type="transmembrane region" description="Helical" evidence="6">
    <location>
        <begin position="568"/>
        <end position="588"/>
    </location>
</feature>
<evidence type="ECO:0000256" key="4">
    <source>
        <dbReference type="ARBA" id="ARBA00023136"/>
    </source>
</evidence>
<evidence type="ECO:0000259" key="7">
    <source>
        <dbReference type="Pfam" id="PF04547"/>
    </source>
</evidence>
<keyword evidence="2 6" id="KW-0812">Transmembrane</keyword>
<gene>
    <name evidence="8" type="ORF">CTAYLR_000698</name>
</gene>
<feature type="domain" description="Anoctamin transmembrane" evidence="7">
    <location>
        <begin position="180"/>
        <end position="602"/>
    </location>
</feature>
<dbReference type="AlphaFoldDB" id="A0AAD7UAW5"/>
<dbReference type="Pfam" id="PF04547">
    <property type="entry name" value="Anoctamin"/>
    <property type="match status" value="1"/>
</dbReference>
<dbReference type="EMBL" id="JAQMWT010000524">
    <property type="protein sequence ID" value="KAJ8600364.1"/>
    <property type="molecule type" value="Genomic_DNA"/>
</dbReference>
<dbReference type="InterPro" id="IPR049452">
    <property type="entry name" value="Anoctamin_TM"/>
</dbReference>
<evidence type="ECO:0000256" key="1">
    <source>
        <dbReference type="ARBA" id="ARBA00004141"/>
    </source>
</evidence>
<dbReference type="InterPro" id="IPR007632">
    <property type="entry name" value="Anoctamin"/>
</dbReference>
<feature type="compositionally biased region" description="Low complexity" evidence="5">
    <location>
        <begin position="741"/>
        <end position="762"/>
    </location>
</feature>